<protein>
    <submittedName>
        <fullName evidence="2">LLM class flavin-dependent oxidoreductase</fullName>
    </submittedName>
</protein>
<feature type="domain" description="Luciferase-like" evidence="1">
    <location>
        <begin position="8"/>
        <end position="230"/>
    </location>
</feature>
<dbReference type="PANTHER" id="PTHR30137">
    <property type="entry name" value="LUCIFERASE-LIKE MONOOXYGENASE"/>
    <property type="match status" value="1"/>
</dbReference>
<name>A0ABX2K8P4_9MYCO</name>
<dbReference type="RefSeq" id="WP_174401005.1">
    <property type="nucleotide sequence ID" value="NZ_VBSB01000035.1"/>
</dbReference>
<reference evidence="2 3" key="1">
    <citation type="submission" date="2019-05" db="EMBL/GenBank/DDBJ databases">
        <title>Mycolicibacterium sphagni ENV482 genome assembly.</title>
        <authorList>
            <person name="Chen W."/>
            <person name="Faulkner N.W."/>
            <person name="Hyman M.R."/>
        </authorList>
    </citation>
    <scope>NUCLEOTIDE SEQUENCE [LARGE SCALE GENOMIC DNA]</scope>
    <source>
        <strain evidence="2 3">ENV482</strain>
    </source>
</reference>
<dbReference type="InterPro" id="IPR011251">
    <property type="entry name" value="Luciferase-like_dom"/>
</dbReference>
<dbReference type="Gene3D" id="3.20.20.30">
    <property type="entry name" value="Luciferase-like domain"/>
    <property type="match status" value="1"/>
</dbReference>
<dbReference type="SUPFAM" id="SSF51679">
    <property type="entry name" value="Bacterial luciferase-like"/>
    <property type="match status" value="1"/>
</dbReference>
<evidence type="ECO:0000313" key="3">
    <source>
        <dbReference type="Proteomes" id="UP000708347"/>
    </source>
</evidence>
<dbReference type="Proteomes" id="UP000708347">
    <property type="component" value="Unassembled WGS sequence"/>
</dbReference>
<evidence type="ECO:0000313" key="2">
    <source>
        <dbReference type="EMBL" id="NTY63391.1"/>
    </source>
</evidence>
<accession>A0ABX2K8P4</accession>
<organism evidence="2 3">
    <name type="scientific">Mycolicibacterium sphagni</name>
    <dbReference type="NCBI Taxonomy" id="1786"/>
    <lineage>
        <taxon>Bacteria</taxon>
        <taxon>Bacillati</taxon>
        <taxon>Actinomycetota</taxon>
        <taxon>Actinomycetes</taxon>
        <taxon>Mycobacteriales</taxon>
        <taxon>Mycobacteriaceae</taxon>
        <taxon>Mycolicibacterium</taxon>
    </lineage>
</organism>
<proteinExistence type="predicted"/>
<sequence length="348" mass="38129">MKVGLYFDLRNPRAWRQDPARLHAFTLEVIEEAEHLGADSIWLSEHHMFCDDYVAAPLTFLAAAAARTSRIRLGTAVVLAPLHHAVDIAEQAAMVDLISGGRLDLGLGSGYRIPEYELFGAEPRSRYAQTDARAQQIRHLLSPGGVLPQPVQVHLPIWMGYQGPQGARRAGLLGEFLLSADARNWAPYRDGLRAGGHDISRGRMAGWVNAWVSDDPEEDWPTVRMHMAHQFDTYAMHGVEGTGQPAPPPIDPDRIRSGSPDSLLGYFWCDRPEPVATKICDYAAGAPVDTVLIFASLAGMPEDMVIKHVRTVCTELAPLLTVSDRPDLIPTLRPDGYGSLGADESSLT</sequence>
<evidence type="ECO:0000259" key="1">
    <source>
        <dbReference type="Pfam" id="PF00296"/>
    </source>
</evidence>
<keyword evidence="3" id="KW-1185">Reference proteome</keyword>
<dbReference type="InterPro" id="IPR050766">
    <property type="entry name" value="Bact_Lucif_Oxidored"/>
</dbReference>
<gene>
    <name evidence="2" type="ORF">FEG63_28105</name>
</gene>
<dbReference type="InterPro" id="IPR036661">
    <property type="entry name" value="Luciferase-like_sf"/>
</dbReference>
<dbReference type="Pfam" id="PF00296">
    <property type="entry name" value="Bac_luciferase"/>
    <property type="match status" value="1"/>
</dbReference>
<dbReference type="EMBL" id="VBSB01000035">
    <property type="protein sequence ID" value="NTY63391.1"/>
    <property type="molecule type" value="Genomic_DNA"/>
</dbReference>
<dbReference type="PANTHER" id="PTHR30137:SF6">
    <property type="entry name" value="LUCIFERASE-LIKE MONOOXYGENASE"/>
    <property type="match status" value="1"/>
</dbReference>
<comment type="caution">
    <text evidence="2">The sequence shown here is derived from an EMBL/GenBank/DDBJ whole genome shotgun (WGS) entry which is preliminary data.</text>
</comment>